<feature type="region of interest" description="Disordered" evidence="1">
    <location>
        <begin position="149"/>
        <end position="238"/>
    </location>
</feature>
<evidence type="ECO:0000313" key="5">
    <source>
        <dbReference type="Proteomes" id="UP001430356"/>
    </source>
</evidence>
<evidence type="ECO:0000256" key="3">
    <source>
        <dbReference type="SAM" id="SignalP"/>
    </source>
</evidence>
<feature type="signal peptide" evidence="3">
    <location>
        <begin position="1"/>
        <end position="32"/>
    </location>
</feature>
<evidence type="ECO:0000256" key="2">
    <source>
        <dbReference type="SAM" id="Phobius"/>
    </source>
</evidence>
<feature type="chain" id="PRO_5043575497" evidence="3">
    <location>
        <begin position="33"/>
        <end position="238"/>
    </location>
</feature>
<evidence type="ECO:0000256" key="1">
    <source>
        <dbReference type="SAM" id="MobiDB-lite"/>
    </source>
</evidence>
<dbReference type="Proteomes" id="UP001430356">
    <property type="component" value="Unassembled WGS sequence"/>
</dbReference>
<feature type="transmembrane region" description="Helical" evidence="2">
    <location>
        <begin position="94"/>
        <end position="120"/>
    </location>
</feature>
<protein>
    <submittedName>
        <fullName evidence="4">Uncharacterized protein</fullName>
    </submittedName>
</protein>
<feature type="compositionally biased region" description="Basic residues" evidence="1">
    <location>
        <begin position="229"/>
        <end position="238"/>
    </location>
</feature>
<keyword evidence="2" id="KW-0472">Membrane</keyword>
<comment type="caution">
    <text evidence="4">The sequence shown here is derived from an EMBL/GenBank/DDBJ whole genome shotgun (WGS) entry which is preliminary data.</text>
</comment>
<feature type="compositionally biased region" description="Low complexity" evidence="1">
    <location>
        <begin position="162"/>
        <end position="177"/>
    </location>
</feature>
<dbReference type="AlphaFoldDB" id="A0AAW0F5M8"/>
<keyword evidence="2" id="KW-1133">Transmembrane helix</keyword>
<sequence>MALLAAARASWRGHVSLPLLYVLLTWCLFCIATPPSTMMAAAQGSAAATTGICTFNVWMTTTPAPGAVVYPPGTVSYERQNFTLPPEPFFLVHWYVAIVLILCAVCGFYILLALWVLYHFDLYAQHQAKKVVGDSYAVHGYFDLKSKGARRSRSGSARSHRGSSSDSSSSSSSSGSRSGRRSNTTASHVPASFDRYADDRSSYSSRESTSSPSPSESDDAVVEVNPLQRRARRRTHTH</sequence>
<dbReference type="EMBL" id="JAECZO010000021">
    <property type="protein sequence ID" value="KAK7201880.1"/>
    <property type="molecule type" value="Genomic_DNA"/>
</dbReference>
<accession>A0AAW0F5M8</accession>
<gene>
    <name evidence="4" type="ORF">NESM_000255400</name>
</gene>
<feature type="compositionally biased region" description="Low complexity" evidence="1">
    <location>
        <begin position="202"/>
        <end position="215"/>
    </location>
</feature>
<keyword evidence="2" id="KW-0812">Transmembrane</keyword>
<reference evidence="4 5" key="1">
    <citation type="journal article" date="2021" name="MBio">
        <title>A New Model Trypanosomatid, Novymonas esmeraldas: Genomic Perception of Its 'Candidatus Pandoraea novymonadis' Endosymbiont.</title>
        <authorList>
            <person name="Zakharova A."/>
            <person name="Saura A."/>
            <person name="Butenko A."/>
            <person name="Podesvova L."/>
            <person name="Warmusova S."/>
            <person name="Kostygov A.Y."/>
            <person name="Nenarokova A."/>
            <person name="Lukes J."/>
            <person name="Opperdoes F.R."/>
            <person name="Yurchenko V."/>
        </authorList>
    </citation>
    <scope>NUCLEOTIDE SEQUENCE [LARGE SCALE GENOMIC DNA]</scope>
    <source>
        <strain evidence="4 5">E262AT.01</strain>
    </source>
</reference>
<name>A0AAW0F5M8_9TRYP</name>
<organism evidence="4 5">
    <name type="scientific">Novymonas esmeraldas</name>
    <dbReference type="NCBI Taxonomy" id="1808958"/>
    <lineage>
        <taxon>Eukaryota</taxon>
        <taxon>Discoba</taxon>
        <taxon>Euglenozoa</taxon>
        <taxon>Kinetoplastea</taxon>
        <taxon>Metakinetoplastina</taxon>
        <taxon>Trypanosomatida</taxon>
        <taxon>Trypanosomatidae</taxon>
        <taxon>Novymonas</taxon>
    </lineage>
</organism>
<proteinExistence type="predicted"/>
<keyword evidence="5" id="KW-1185">Reference proteome</keyword>
<feature type="compositionally biased region" description="Basic residues" evidence="1">
    <location>
        <begin position="149"/>
        <end position="161"/>
    </location>
</feature>
<evidence type="ECO:0000313" key="4">
    <source>
        <dbReference type="EMBL" id="KAK7201880.1"/>
    </source>
</evidence>
<keyword evidence="3" id="KW-0732">Signal</keyword>